<evidence type="ECO:0000256" key="7">
    <source>
        <dbReference type="HAMAP-Rule" id="MF_00017"/>
    </source>
</evidence>
<sequence>MAYTPATEELIRALQGLPGIGSRSAARMALHLLERDTESAQWLNNALAEALNKVHRCPSCRTLTEQVECDICQDSERDASSLCVVVNDADRAAIEMSKQFQGHYFVLHGVLSPIEGVGPEQLAIFDLIDKLKNNDVSEVIFVLDDQMESEATVFYITEQLKAIDVRCSRVTLMHLKNGNLDQAESRHLVSALTNRQEITLEQE</sequence>
<dbReference type="NCBIfam" id="TIGR00615">
    <property type="entry name" value="recR"/>
    <property type="match status" value="1"/>
</dbReference>
<reference evidence="9 10" key="1">
    <citation type="submission" date="2019-07" db="EMBL/GenBank/DDBJ databases">
        <title>Reinekea sp. strain SSH23 genome sequencing and assembly.</title>
        <authorList>
            <person name="Kim I."/>
        </authorList>
    </citation>
    <scope>NUCLEOTIDE SEQUENCE [LARGE SCALE GENOMIC DNA]</scope>
    <source>
        <strain evidence="9 10">SSH23</strain>
    </source>
</reference>
<dbReference type="Pfam" id="PF13662">
    <property type="entry name" value="Toprim_4"/>
    <property type="match status" value="1"/>
</dbReference>
<gene>
    <name evidence="7 9" type="primary">recR</name>
    <name evidence="9" type="ORF">FME95_01530</name>
</gene>
<comment type="caution">
    <text evidence="9">The sequence shown here is derived from an EMBL/GenBank/DDBJ whole genome shotgun (WGS) entry which is preliminary data.</text>
</comment>
<keyword evidence="10" id="KW-1185">Reference proteome</keyword>
<keyword evidence="1 7" id="KW-0479">Metal-binding</keyword>
<dbReference type="Pfam" id="PF02132">
    <property type="entry name" value="RecR_ZnF"/>
    <property type="match status" value="1"/>
</dbReference>
<dbReference type="Proteomes" id="UP000321764">
    <property type="component" value="Unassembled WGS sequence"/>
</dbReference>
<dbReference type="InterPro" id="IPR000093">
    <property type="entry name" value="DNA_Rcmb_RecR"/>
</dbReference>
<organism evidence="9 10">
    <name type="scientific">Reinekea thalattae</name>
    <dbReference type="NCBI Taxonomy" id="2593301"/>
    <lineage>
        <taxon>Bacteria</taxon>
        <taxon>Pseudomonadati</taxon>
        <taxon>Pseudomonadota</taxon>
        <taxon>Gammaproteobacteria</taxon>
        <taxon>Oceanospirillales</taxon>
        <taxon>Saccharospirillaceae</taxon>
        <taxon>Reinekea</taxon>
    </lineage>
</organism>
<feature type="zinc finger region" description="C4-type" evidence="7">
    <location>
        <begin position="57"/>
        <end position="72"/>
    </location>
</feature>
<evidence type="ECO:0000256" key="5">
    <source>
        <dbReference type="ARBA" id="ARBA00023172"/>
    </source>
</evidence>
<dbReference type="GO" id="GO:0003677">
    <property type="term" value="F:DNA binding"/>
    <property type="evidence" value="ECO:0007669"/>
    <property type="project" value="UniProtKB-UniRule"/>
</dbReference>
<evidence type="ECO:0000259" key="8">
    <source>
        <dbReference type="PROSITE" id="PS50880"/>
    </source>
</evidence>
<dbReference type="InterPro" id="IPR023627">
    <property type="entry name" value="Rcmb_RecR"/>
</dbReference>
<feature type="domain" description="Toprim" evidence="8">
    <location>
        <begin position="80"/>
        <end position="175"/>
    </location>
</feature>
<dbReference type="InterPro" id="IPR015967">
    <property type="entry name" value="Rcmb_RecR_Znf"/>
</dbReference>
<dbReference type="InterPro" id="IPR006171">
    <property type="entry name" value="TOPRIM_dom"/>
</dbReference>
<dbReference type="GO" id="GO:0008270">
    <property type="term" value="F:zinc ion binding"/>
    <property type="evidence" value="ECO:0007669"/>
    <property type="project" value="UniProtKB-KW"/>
</dbReference>
<dbReference type="RefSeq" id="WP_147712508.1">
    <property type="nucleotide sequence ID" value="NZ_VKAD01000001.1"/>
</dbReference>
<keyword evidence="2 7" id="KW-0227">DNA damage</keyword>
<dbReference type="OrthoDB" id="9802672at2"/>
<dbReference type="PROSITE" id="PS01300">
    <property type="entry name" value="RECR"/>
    <property type="match status" value="1"/>
</dbReference>
<evidence type="ECO:0000256" key="2">
    <source>
        <dbReference type="ARBA" id="ARBA00022763"/>
    </source>
</evidence>
<protein>
    <recommendedName>
        <fullName evidence="7">Recombination protein RecR</fullName>
    </recommendedName>
</protein>
<accession>A0A5C8Z8V3</accession>
<dbReference type="GO" id="GO:0006281">
    <property type="term" value="P:DNA repair"/>
    <property type="evidence" value="ECO:0007669"/>
    <property type="project" value="UniProtKB-UniRule"/>
</dbReference>
<dbReference type="Gene3D" id="1.10.8.420">
    <property type="entry name" value="RecR Domain 1"/>
    <property type="match status" value="1"/>
</dbReference>
<comment type="function">
    <text evidence="7">May play a role in DNA repair. It seems to be involved in an RecBC-independent recombinational process of DNA repair. It may act with RecF and RecO.</text>
</comment>
<dbReference type="Pfam" id="PF21176">
    <property type="entry name" value="RecR_HhH"/>
    <property type="match status" value="1"/>
</dbReference>
<dbReference type="PANTHER" id="PTHR30446:SF0">
    <property type="entry name" value="RECOMBINATION PROTEIN RECR"/>
    <property type="match status" value="1"/>
</dbReference>
<dbReference type="Gene3D" id="3.40.1360.10">
    <property type="match status" value="1"/>
</dbReference>
<comment type="similarity">
    <text evidence="7">Belongs to the RecR family.</text>
</comment>
<keyword evidence="4 7" id="KW-0862">Zinc</keyword>
<proteinExistence type="inferred from homology"/>
<dbReference type="PANTHER" id="PTHR30446">
    <property type="entry name" value="RECOMBINATION PROTEIN RECR"/>
    <property type="match status" value="1"/>
</dbReference>
<evidence type="ECO:0000256" key="6">
    <source>
        <dbReference type="ARBA" id="ARBA00023204"/>
    </source>
</evidence>
<keyword evidence="3 7" id="KW-0863">Zinc-finger</keyword>
<dbReference type="SUPFAM" id="SSF111304">
    <property type="entry name" value="Recombination protein RecR"/>
    <property type="match status" value="1"/>
</dbReference>
<keyword evidence="6 7" id="KW-0234">DNA repair</keyword>
<dbReference type="AlphaFoldDB" id="A0A5C8Z8V3"/>
<name>A0A5C8Z8V3_9GAMM</name>
<dbReference type="HAMAP" id="MF_00017">
    <property type="entry name" value="RecR"/>
    <property type="match status" value="1"/>
</dbReference>
<evidence type="ECO:0000256" key="1">
    <source>
        <dbReference type="ARBA" id="ARBA00022723"/>
    </source>
</evidence>
<dbReference type="PROSITE" id="PS50880">
    <property type="entry name" value="TOPRIM"/>
    <property type="match status" value="1"/>
</dbReference>
<dbReference type="GO" id="GO:0006310">
    <property type="term" value="P:DNA recombination"/>
    <property type="evidence" value="ECO:0007669"/>
    <property type="project" value="UniProtKB-UniRule"/>
</dbReference>
<keyword evidence="5 7" id="KW-0233">DNA recombination</keyword>
<evidence type="ECO:0000256" key="3">
    <source>
        <dbReference type="ARBA" id="ARBA00022771"/>
    </source>
</evidence>
<evidence type="ECO:0000256" key="4">
    <source>
        <dbReference type="ARBA" id="ARBA00022833"/>
    </source>
</evidence>
<evidence type="ECO:0000313" key="9">
    <source>
        <dbReference type="EMBL" id="TXR53280.1"/>
    </source>
</evidence>
<dbReference type="EMBL" id="VKAD01000001">
    <property type="protein sequence ID" value="TXR53280.1"/>
    <property type="molecule type" value="Genomic_DNA"/>
</dbReference>
<evidence type="ECO:0000313" key="10">
    <source>
        <dbReference type="Proteomes" id="UP000321764"/>
    </source>
</evidence>